<evidence type="ECO:0000256" key="9">
    <source>
        <dbReference type="ARBA" id="ARBA00023010"/>
    </source>
</evidence>
<comment type="function">
    <text evidence="11 12">Involved in protein export. Participates in an early event of protein translocation.</text>
</comment>
<dbReference type="InterPro" id="IPR004692">
    <property type="entry name" value="SecG"/>
</dbReference>
<dbReference type="GO" id="GO:0005886">
    <property type="term" value="C:plasma membrane"/>
    <property type="evidence" value="ECO:0007669"/>
    <property type="project" value="UniProtKB-SubCell"/>
</dbReference>
<accession>A0A4R5EYP6</accession>
<keyword evidence="4 12" id="KW-0813">Transport</keyword>
<evidence type="ECO:0000256" key="10">
    <source>
        <dbReference type="ARBA" id="ARBA00023136"/>
    </source>
</evidence>
<comment type="similarity">
    <text evidence="2 12">Belongs to the SecG family.</text>
</comment>
<reference evidence="14 15" key="1">
    <citation type="submission" date="2019-03" db="EMBL/GenBank/DDBJ databases">
        <authorList>
            <person name="Zhang S."/>
        </authorList>
    </citation>
    <scope>NUCLEOTIDE SEQUENCE [LARGE SCALE GENOMIC DNA]</scope>
    <source>
        <strain evidence="14 15">S4J41</strain>
    </source>
</reference>
<keyword evidence="6 12" id="KW-0812">Transmembrane</keyword>
<evidence type="ECO:0000256" key="8">
    <source>
        <dbReference type="ARBA" id="ARBA00022989"/>
    </source>
</evidence>
<comment type="caution">
    <text evidence="14">The sequence shown here is derived from an EMBL/GenBank/DDBJ whole genome shotgun (WGS) entry which is preliminary data.</text>
</comment>
<feature type="region of interest" description="Disordered" evidence="13">
    <location>
        <begin position="92"/>
        <end position="123"/>
    </location>
</feature>
<dbReference type="GO" id="GO:0065002">
    <property type="term" value="P:intracellular protein transmembrane transport"/>
    <property type="evidence" value="ECO:0007669"/>
    <property type="project" value="TreeGrafter"/>
</dbReference>
<keyword evidence="8 12" id="KW-1133">Transmembrane helix</keyword>
<keyword evidence="9 12" id="KW-0811">Translocation</keyword>
<dbReference type="OrthoDB" id="7691811at2"/>
<evidence type="ECO:0000256" key="4">
    <source>
        <dbReference type="ARBA" id="ARBA00022448"/>
    </source>
</evidence>
<organism evidence="14 15">
    <name type="scientific">Antarcticimicrobium sediminis</name>
    <dbReference type="NCBI Taxonomy" id="2546227"/>
    <lineage>
        <taxon>Bacteria</taxon>
        <taxon>Pseudomonadati</taxon>
        <taxon>Pseudomonadota</taxon>
        <taxon>Alphaproteobacteria</taxon>
        <taxon>Rhodobacterales</taxon>
        <taxon>Paracoccaceae</taxon>
        <taxon>Antarcticimicrobium</taxon>
    </lineage>
</organism>
<dbReference type="PRINTS" id="PR01651">
    <property type="entry name" value="SECGEXPORT"/>
</dbReference>
<evidence type="ECO:0000256" key="7">
    <source>
        <dbReference type="ARBA" id="ARBA00022927"/>
    </source>
</evidence>
<keyword evidence="5 12" id="KW-1003">Cell membrane</keyword>
<dbReference type="PANTHER" id="PTHR34182:SF1">
    <property type="entry name" value="PROTEIN-EXPORT MEMBRANE PROTEIN SECG"/>
    <property type="match status" value="1"/>
</dbReference>
<name>A0A4R5EYP6_9RHOB</name>
<dbReference type="EMBL" id="SMFP01000002">
    <property type="protein sequence ID" value="TDE40143.1"/>
    <property type="molecule type" value="Genomic_DNA"/>
</dbReference>
<evidence type="ECO:0000256" key="11">
    <source>
        <dbReference type="ARBA" id="ARBA00025182"/>
    </source>
</evidence>
<comment type="subcellular location">
    <subcellularLocation>
        <location evidence="1 12">Cell membrane</location>
        <topology evidence="1 12">Multi-pass membrane protein</topology>
    </subcellularLocation>
</comment>
<dbReference type="GO" id="GO:0043952">
    <property type="term" value="P:protein transport by the Sec complex"/>
    <property type="evidence" value="ECO:0007669"/>
    <property type="project" value="TreeGrafter"/>
</dbReference>
<sequence>MENVVLIIHLLLAVGLIAVVLLQRSEGGGLGMGGGGGGAMSGRAAATALGRVTWVLAAGFIVTSILMTIIAAEKSAGTSVIDRLGNAPAAVEDTGDGAPALPAGEDLLPPAAGDNAPLVPRAD</sequence>
<comment type="caution">
    <text evidence="12">Lacks conserved residue(s) required for the propagation of feature annotation.</text>
</comment>
<evidence type="ECO:0000313" key="14">
    <source>
        <dbReference type="EMBL" id="TDE40143.1"/>
    </source>
</evidence>
<protein>
    <recommendedName>
        <fullName evidence="3 12">Protein-export membrane protein SecG</fullName>
    </recommendedName>
</protein>
<evidence type="ECO:0000256" key="1">
    <source>
        <dbReference type="ARBA" id="ARBA00004651"/>
    </source>
</evidence>
<proteinExistence type="inferred from homology"/>
<evidence type="ECO:0000256" key="5">
    <source>
        <dbReference type="ARBA" id="ARBA00022475"/>
    </source>
</evidence>
<dbReference type="PANTHER" id="PTHR34182">
    <property type="entry name" value="PROTEIN-EXPORT MEMBRANE PROTEIN SECG"/>
    <property type="match status" value="1"/>
</dbReference>
<evidence type="ECO:0000256" key="2">
    <source>
        <dbReference type="ARBA" id="ARBA00008445"/>
    </source>
</evidence>
<dbReference type="GO" id="GO:0015450">
    <property type="term" value="F:protein-transporting ATPase activity"/>
    <property type="evidence" value="ECO:0007669"/>
    <property type="project" value="UniProtKB-UniRule"/>
</dbReference>
<evidence type="ECO:0000256" key="3">
    <source>
        <dbReference type="ARBA" id="ARBA00017876"/>
    </source>
</evidence>
<gene>
    <name evidence="14" type="primary">secG</name>
    <name evidence="14" type="ORF">E1B25_04100</name>
</gene>
<keyword evidence="15" id="KW-1185">Reference proteome</keyword>
<evidence type="ECO:0000256" key="6">
    <source>
        <dbReference type="ARBA" id="ARBA00022692"/>
    </source>
</evidence>
<keyword evidence="10 12" id="KW-0472">Membrane</keyword>
<dbReference type="AlphaFoldDB" id="A0A4R5EYP6"/>
<dbReference type="NCBIfam" id="TIGR00810">
    <property type="entry name" value="secG"/>
    <property type="match status" value="1"/>
</dbReference>
<dbReference type="RefSeq" id="WP_132827400.1">
    <property type="nucleotide sequence ID" value="NZ_SMFP01000002.1"/>
</dbReference>
<feature type="transmembrane region" description="Helical" evidence="12">
    <location>
        <begin position="51"/>
        <end position="72"/>
    </location>
</feature>
<dbReference type="Pfam" id="PF03840">
    <property type="entry name" value="SecG"/>
    <property type="match status" value="1"/>
</dbReference>
<evidence type="ECO:0000256" key="13">
    <source>
        <dbReference type="SAM" id="MobiDB-lite"/>
    </source>
</evidence>
<evidence type="ECO:0000256" key="12">
    <source>
        <dbReference type="RuleBase" id="RU365087"/>
    </source>
</evidence>
<dbReference type="GO" id="GO:0009306">
    <property type="term" value="P:protein secretion"/>
    <property type="evidence" value="ECO:0007669"/>
    <property type="project" value="UniProtKB-UniRule"/>
</dbReference>
<dbReference type="Proteomes" id="UP000294662">
    <property type="component" value="Unassembled WGS sequence"/>
</dbReference>
<keyword evidence="7 12" id="KW-0653">Protein transport</keyword>
<evidence type="ECO:0000313" key="15">
    <source>
        <dbReference type="Proteomes" id="UP000294662"/>
    </source>
</evidence>